<keyword evidence="1" id="KW-0732">Signal</keyword>
<name>A0A0G4GF61_VITBC</name>
<gene>
    <name evidence="2" type="ORF">Vbra_17664</name>
</gene>
<evidence type="ECO:0000313" key="3">
    <source>
        <dbReference type="Proteomes" id="UP000041254"/>
    </source>
</evidence>
<evidence type="ECO:0000256" key="1">
    <source>
        <dbReference type="SAM" id="SignalP"/>
    </source>
</evidence>
<protein>
    <submittedName>
        <fullName evidence="2">Uncharacterized protein</fullName>
    </submittedName>
</protein>
<reference evidence="2 3" key="1">
    <citation type="submission" date="2014-11" db="EMBL/GenBank/DDBJ databases">
        <authorList>
            <person name="Zhu J."/>
            <person name="Qi W."/>
            <person name="Song R."/>
        </authorList>
    </citation>
    <scope>NUCLEOTIDE SEQUENCE [LARGE SCALE GENOMIC DNA]</scope>
</reference>
<accession>A0A0G4GF61</accession>
<feature type="chain" id="PRO_5005190578" evidence="1">
    <location>
        <begin position="24"/>
        <end position="158"/>
    </location>
</feature>
<sequence>MMVSSRACLAAAATCLAVSLVACDGALPLAQRLLSPLTSNHPLYRLDYQDVRQASEPVPVRIAYTVPKYGAKDLDKALKQASDTSVLLAERMRERRREDNDRRYRLLHSLREINHAMARIRQAAKVYGADEGEAEGNFIATPEAIVSDAYRRQLTGLP</sequence>
<dbReference type="AlphaFoldDB" id="A0A0G4GF61"/>
<dbReference type="EMBL" id="CDMY01000646">
    <property type="protein sequence ID" value="CEM28180.1"/>
    <property type="molecule type" value="Genomic_DNA"/>
</dbReference>
<keyword evidence="3" id="KW-1185">Reference proteome</keyword>
<feature type="signal peptide" evidence="1">
    <location>
        <begin position="1"/>
        <end position="23"/>
    </location>
</feature>
<dbReference type="InParanoid" id="A0A0G4GF61"/>
<proteinExistence type="predicted"/>
<dbReference type="VEuPathDB" id="CryptoDB:Vbra_17664"/>
<organism evidence="2 3">
    <name type="scientific">Vitrella brassicaformis (strain CCMP3155)</name>
    <dbReference type="NCBI Taxonomy" id="1169540"/>
    <lineage>
        <taxon>Eukaryota</taxon>
        <taxon>Sar</taxon>
        <taxon>Alveolata</taxon>
        <taxon>Colpodellida</taxon>
        <taxon>Vitrellaceae</taxon>
        <taxon>Vitrella</taxon>
    </lineage>
</organism>
<evidence type="ECO:0000313" key="2">
    <source>
        <dbReference type="EMBL" id="CEM28180.1"/>
    </source>
</evidence>
<dbReference type="Proteomes" id="UP000041254">
    <property type="component" value="Unassembled WGS sequence"/>
</dbReference>
<dbReference type="PROSITE" id="PS51257">
    <property type="entry name" value="PROKAR_LIPOPROTEIN"/>
    <property type="match status" value="1"/>
</dbReference>